<feature type="signal peptide" evidence="1">
    <location>
        <begin position="1"/>
        <end position="20"/>
    </location>
</feature>
<reference evidence="4" key="1">
    <citation type="journal article" date="2019" name="Int. J. Syst. Evol. Microbiol.">
        <title>The Global Catalogue of Microorganisms (GCM) 10K type strain sequencing project: providing services to taxonomists for standard genome sequencing and annotation.</title>
        <authorList>
            <consortium name="The Broad Institute Genomics Platform"/>
            <consortium name="The Broad Institute Genome Sequencing Center for Infectious Disease"/>
            <person name="Wu L."/>
            <person name="Ma J."/>
        </authorList>
    </citation>
    <scope>NUCLEOTIDE SEQUENCE [LARGE SCALE GENOMIC DNA]</scope>
    <source>
        <strain evidence="4">JCM 17551</strain>
    </source>
</reference>
<evidence type="ECO:0000313" key="4">
    <source>
        <dbReference type="Proteomes" id="UP001501565"/>
    </source>
</evidence>
<dbReference type="InterPro" id="IPR024952">
    <property type="entry name" value="LPP20-like_dom"/>
</dbReference>
<dbReference type="Proteomes" id="UP001501565">
    <property type="component" value="Unassembled WGS sequence"/>
</dbReference>
<gene>
    <name evidence="3" type="ORF">GCM10022277_24300</name>
</gene>
<dbReference type="RefSeq" id="WP_344798801.1">
    <property type="nucleotide sequence ID" value="NZ_BAABBN010000007.1"/>
</dbReference>
<evidence type="ECO:0000313" key="3">
    <source>
        <dbReference type="EMBL" id="GAA3927217.1"/>
    </source>
</evidence>
<sequence>MVILRAALAGLMLVGLVACKSSHIVEPAPSDQRVSQGAPSWVVSPPVDAQYLYGIGSSEVYGDRVRAIQKADDVARSDLIKQLKVSVSQSLTATTQTENDSAFLKTEVIVSSKVPETEMVGIERLETYVDQQRQIAYVLVRLDRPQAIRSLKSGLAQTELELAVYERYPVGSDLMRDIRALMPALPLIRKYELNLEKLELLSANDKDKLAGIYKPTDLKLRIYELISKVSVRLEPQNQKAQRLEAMLTHQLTKLEMDVVTDQSSELVIKYSLDIIEKEQQNTHFILMNADVKVVDAGNHVITAGVLSAKGGAYDKDIAYKRALAKISDKLETEVVKGILEAI</sequence>
<dbReference type="Gene3D" id="3.10.28.20">
    <property type="entry name" value="Acetamidase/Formamidase-like domains"/>
    <property type="match status" value="1"/>
</dbReference>
<dbReference type="EMBL" id="BAABBN010000007">
    <property type="protein sequence ID" value="GAA3927217.1"/>
    <property type="molecule type" value="Genomic_DNA"/>
</dbReference>
<name>A0ABP7MNW2_9GAMM</name>
<feature type="chain" id="PRO_5047480381" description="Lipoprotein LPP20-like domain-containing protein" evidence="1">
    <location>
        <begin position="21"/>
        <end position="342"/>
    </location>
</feature>
<protein>
    <recommendedName>
        <fullName evidence="2">Lipoprotein LPP20-like domain-containing protein</fullName>
    </recommendedName>
</protein>
<dbReference type="PROSITE" id="PS51257">
    <property type="entry name" value="PROKAR_LIPOPROTEIN"/>
    <property type="match status" value="1"/>
</dbReference>
<keyword evidence="1" id="KW-0732">Signal</keyword>
<keyword evidence="4" id="KW-1185">Reference proteome</keyword>
<organism evidence="3 4">
    <name type="scientific">Litoribacillus peritrichatus</name>
    <dbReference type="NCBI Taxonomy" id="718191"/>
    <lineage>
        <taxon>Bacteria</taxon>
        <taxon>Pseudomonadati</taxon>
        <taxon>Pseudomonadota</taxon>
        <taxon>Gammaproteobacteria</taxon>
        <taxon>Oceanospirillales</taxon>
        <taxon>Oceanospirillaceae</taxon>
        <taxon>Litoribacillus</taxon>
    </lineage>
</organism>
<evidence type="ECO:0000256" key="1">
    <source>
        <dbReference type="SAM" id="SignalP"/>
    </source>
</evidence>
<feature type="domain" description="Lipoprotein LPP20-like" evidence="2">
    <location>
        <begin position="39"/>
        <end position="143"/>
    </location>
</feature>
<proteinExistence type="predicted"/>
<comment type="caution">
    <text evidence="3">The sequence shown here is derived from an EMBL/GenBank/DDBJ whole genome shotgun (WGS) entry which is preliminary data.</text>
</comment>
<dbReference type="Pfam" id="PF02169">
    <property type="entry name" value="LPP20"/>
    <property type="match status" value="1"/>
</dbReference>
<accession>A0ABP7MNW2</accession>
<evidence type="ECO:0000259" key="2">
    <source>
        <dbReference type="Pfam" id="PF02169"/>
    </source>
</evidence>